<organism evidence="3 4">
    <name type="scientific">Youxingia wuxianensis</name>
    <dbReference type="NCBI Taxonomy" id="2763678"/>
    <lineage>
        <taxon>Bacteria</taxon>
        <taxon>Bacillati</taxon>
        <taxon>Bacillota</taxon>
        <taxon>Clostridia</taxon>
        <taxon>Eubacteriales</taxon>
        <taxon>Oscillospiraceae</taxon>
        <taxon>Youxingia</taxon>
    </lineage>
</organism>
<keyword evidence="1" id="KW-0175">Coiled coil</keyword>
<dbReference type="RefSeq" id="WP_262395097.1">
    <property type="nucleotide sequence ID" value="NZ_JACRTD010000004.1"/>
</dbReference>
<protein>
    <recommendedName>
        <fullName evidence="2">Recombinase zinc beta ribbon domain-containing protein</fullName>
    </recommendedName>
</protein>
<dbReference type="Proteomes" id="UP000623678">
    <property type="component" value="Unassembled WGS sequence"/>
</dbReference>
<dbReference type="EMBL" id="JACRTD010000004">
    <property type="protein sequence ID" value="MBC8585313.1"/>
    <property type="molecule type" value="Genomic_DNA"/>
</dbReference>
<sequence length="209" mass="23872">MNNRRQTGVKAGYLCSGLVYCECGAKMHAMKSKRKGHEYHYFYCSKKCGRPVIHMEKVDDCAINYLHDLLSPKNQELISRSLQEYQGKENNRINDFNTVIQRKIKEKQKQYQNLMGNLSSGSLPAEVVADIGEQMRILKEEIAHLENTAPPEDFTVDQIKTWLQTLKANPDEKAVHLLIERMDIKNKTDINVTSTLKSVLGENGCGDRI</sequence>
<dbReference type="AlphaFoldDB" id="A0A926II49"/>
<accession>A0A926II49</accession>
<dbReference type="InterPro" id="IPR025827">
    <property type="entry name" value="Zn_ribbon_recom_dom"/>
</dbReference>
<feature type="domain" description="Recombinase zinc beta ribbon" evidence="2">
    <location>
        <begin position="14"/>
        <end position="63"/>
    </location>
</feature>
<evidence type="ECO:0000313" key="4">
    <source>
        <dbReference type="Proteomes" id="UP000623678"/>
    </source>
</evidence>
<keyword evidence="4" id="KW-1185">Reference proteome</keyword>
<proteinExistence type="predicted"/>
<evidence type="ECO:0000259" key="2">
    <source>
        <dbReference type="Pfam" id="PF13408"/>
    </source>
</evidence>
<evidence type="ECO:0000256" key="1">
    <source>
        <dbReference type="SAM" id="Coils"/>
    </source>
</evidence>
<dbReference type="Pfam" id="PF13408">
    <property type="entry name" value="Zn_ribbon_recom"/>
    <property type="match status" value="1"/>
</dbReference>
<feature type="coiled-coil region" evidence="1">
    <location>
        <begin position="97"/>
        <end position="148"/>
    </location>
</feature>
<name>A0A926II49_9FIRM</name>
<reference evidence="3" key="1">
    <citation type="submission" date="2020-08" db="EMBL/GenBank/DDBJ databases">
        <title>Genome public.</title>
        <authorList>
            <person name="Liu C."/>
            <person name="Sun Q."/>
        </authorList>
    </citation>
    <scope>NUCLEOTIDE SEQUENCE</scope>
    <source>
        <strain evidence="3">NSJ-64</strain>
    </source>
</reference>
<comment type="caution">
    <text evidence="3">The sequence shown here is derived from an EMBL/GenBank/DDBJ whole genome shotgun (WGS) entry which is preliminary data.</text>
</comment>
<gene>
    <name evidence="3" type="ORF">H8705_06920</name>
</gene>
<evidence type="ECO:0000313" key="3">
    <source>
        <dbReference type="EMBL" id="MBC8585313.1"/>
    </source>
</evidence>